<proteinExistence type="predicted"/>
<keyword evidence="2" id="KW-0732">Signal</keyword>
<evidence type="ECO:0008006" key="5">
    <source>
        <dbReference type="Google" id="ProtNLM"/>
    </source>
</evidence>
<dbReference type="PROSITE" id="PS51257">
    <property type="entry name" value="PROKAR_LIPOPROTEIN"/>
    <property type="match status" value="1"/>
</dbReference>
<sequence length="267" mass="29820">MKNILFFLLFTFSLIISGCSNESTESQASQANSPAQEENADGQASAEGNQTTVEPNPSSTNEQLTEIRSMLKMEESKLPTKFPITDTEYIGAKINKNETDEYSISFYQTQEPVTINDESLATNENMIATFKAETFDDSSKQKELFPEVSLESIPDDMKVDLGYQITGMKEGAAGSSYLVWKEGRWVLQIKSISADELDTADIARKMVDYLEENALPVPNENGRIEVNYPENAEEVEITVRWEEGNIVYTLETAEVPINALMMTVSTE</sequence>
<evidence type="ECO:0000313" key="3">
    <source>
        <dbReference type="EMBL" id="MEQ2467673.1"/>
    </source>
</evidence>
<evidence type="ECO:0000313" key="4">
    <source>
        <dbReference type="Proteomes" id="UP001465426"/>
    </source>
</evidence>
<evidence type="ECO:0000256" key="1">
    <source>
        <dbReference type="SAM" id="MobiDB-lite"/>
    </source>
</evidence>
<feature type="compositionally biased region" description="Polar residues" evidence="1">
    <location>
        <begin position="25"/>
        <end position="36"/>
    </location>
</feature>
<organism evidence="3 4">
    <name type="scientific">Niallia hominis</name>
    <dbReference type="NCBI Taxonomy" id="3133173"/>
    <lineage>
        <taxon>Bacteria</taxon>
        <taxon>Bacillati</taxon>
        <taxon>Bacillota</taxon>
        <taxon>Bacilli</taxon>
        <taxon>Bacillales</taxon>
        <taxon>Bacillaceae</taxon>
        <taxon>Niallia</taxon>
    </lineage>
</organism>
<evidence type="ECO:0000256" key="2">
    <source>
        <dbReference type="SAM" id="SignalP"/>
    </source>
</evidence>
<feature type="chain" id="PRO_5045414075" description="Lipoprotein" evidence="2">
    <location>
        <begin position="23"/>
        <end position="267"/>
    </location>
</feature>
<feature type="signal peptide" evidence="2">
    <location>
        <begin position="1"/>
        <end position="22"/>
    </location>
</feature>
<accession>A0ABV1F2Q9</accession>
<feature type="compositionally biased region" description="Polar residues" evidence="1">
    <location>
        <begin position="46"/>
        <end position="62"/>
    </location>
</feature>
<keyword evidence="4" id="KW-1185">Reference proteome</keyword>
<reference evidence="3 4" key="1">
    <citation type="submission" date="2024-03" db="EMBL/GenBank/DDBJ databases">
        <title>Human intestinal bacterial collection.</title>
        <authorList>
            <person name="Pauvert C."/>
            <person name="Hitch T.C.A."/>
            <person name="Clavel T."/>
        </authorList>
    </citation>
    <scope>NUCLEOTIDE SEQUENCE [LARGE SCALE GENOMIC DNA]</scope>
    <source>
        <strain evidence="3 4">CLA-SR-H024</strain>
    </source>
</reference>
<dbReference type="Proteomes" id="UP001465426">
    <property type="component" value="Unassembled WGS sequence"/>
</dbReference>
<feature type="region of interest" description="Disordered" evidence="1">
    <location>
        <begin position="25"/>
        <end position="62"/>
    </location>
</feature>
<dbReference type="RefSeq" id="WP_349205188.1">
    <property type="nucleotide sequence ID" value="NZ_JBBMFN010000060.1"/>
</dbReference>
<comment type="caution">
    <text evidence="3">The sequence shown here is derived from an EMBL/GenBank/DDBJ whole genome shotgun (WGS) entry which is preliminary data.</text>
</comment>
<gene>
    <name evidence="3" type="ORF">WMO63_18615</name>
</gene>
<protein>
    <recommendedName>
        <fullName evidence="5">Lipoprotein</fullName>
    </recommendedName>
</protein>
<dbReference type="EMBL" id="JBBMFN010000060">
    <property type="protein sequence ID" value="MEQ2467673.1"/>
    <property type="molecule type" value="Genomic_DNA"/>
</dbReference>
<name>A0ABV1F2Q9_9BACI</name>